<evidence type="ECO:0000256" key="1">
    <source>
        <dbReference type="ARBA" id="ARBA00004141"/>
    </source>
</evidence>
<protein>
    <submittedName>
        <fullName evidence="7">DUF4870 domain-containing protein</fullName>
    </submittedName>
</protein>
<keyword evidence="2 6" id="KW-0812">Transmembrane</keyword>
<dbReference type="EMBL" id="JBHUFZ010000019">
    <property type="protein sequence ID" value="MFD1890357.1"/>
    <property type="molecule type" value="Genomic_DNA"/>
</dbReference>
<gene>
    <name evidence="7" type="ORF">ACFSCS_09215</name>
</gene>
<dbReference type="Proteomes" id="UP001597326">
    <property type="component" value="Unassembled WGS sequence"/>
</dbReference>
<sequence length="145" mass="16255">MSNQQFNPYQHPNPNQAWSYQPTPPSMIPNEDRSAAAMAHFSTIIAMVLSAGWLSFVGPLVIWLLYKDRSPYVRRASAGAFNFNIWLTLATIVGWILVFTVILAPVGGLIMLVTSVLQIWCHVRAGLKALKGEEYHYRHQTGILS</sequence>
<dbReference type="Pfam" id="PF09685">
    <property type="entry name" value="MamF_MmsF"/>
    <property type="match status" value="1"/>
</dbReference>
<feature type="transmembrane region" description="Helical" evidence="6">
    <location>
        <begin position="44"/>
        <end position="66"/>
    </location>
</feature>
<evidence type="ECO:0000313" key="7">
    <source>
        <dbReference type="EMBL" id="MFD1890357.1"/>
    </source>
</evidence>
<evidence type="ECO:0000256" key="2">
    <source>
        <dbReference type="ARBA" id="ARBA00022692"/>
    </source>
</evidence>
<comment type="subcellular location">
    <subcellularLocation>
        <location evidence="1">Membrane</location>
        <topology evidence="1">Multi-pass membrane protein</topology>
    </subcellularLocation>
</comment>
<feature type="transmembrane region" description="Helical" evidence="6">
    <location>
        <begin position="78"/>
        <end position="96"/>
    </location>
</feature>
<reference evidence="8" key="1">
    <citation type="journal article" date="2019" name="Int. J. Syst. Evol. Microbiol.">
        <title>The Global Catalogue of Microorganisms (GCM) 10K type strain sequencing project: providing services to taxonomists for standard genome sequencing and annotation.</title>
        <authorList>
            <consortium name="The Broad Institute Genomics Platform"/>
            <consortium name="The Broad Institute Genome Sequencing Center for Infectious Disease"/>
            <person name="Wu L."/>
            <person name="Ma J."/>
        </authorList>
    </citation>
    <scope>NUCLEOTIDE SEQUENCE [LARGE SCALE GENOMIC DNA]</scope>
    <source>
        <strain evidence="8">CAIM 431</strain>
    </source>
</reference>
<feature type="compositionally biased region" description="Polar residues" evidence="5">
    <location>
        <begin position="1"/>
        <end position="21"/>
    </location>
</feature>
<name>A0ABW4RW55_9ACTN</name>
<dbReference type="RefSeq" id="WP_343874656.1">
    <property type="nucleotide sequence ID" value="NZ_BAAAIX010000027.1"/>
</dbReference>
<keyword evidence="4 6" id="KW-0472">Membrane</keyword>
<keyword evidence="3 6" id="KW-1133">Transmembrane helix</keyword>
<evidence type="ECO:0000256" key="6">
    <source>
        <dbReference type="SAM" id="Phobius"/>
    </source>
</evidence>
<evidence type="ECO:0000256" key="4">
    <source>
        <dbReference type="ARBA" id="ARBA00023136"/>
    </source>
</evidence>
<feature type="transmembrane region" description="Helical" evidence="6">
    <location>
        <begin position="102"/>
        <end position="121"/>
    </location>
</feature>
<proteinExistence type="predicted"/>
<comment type="caution">
    <text evidence="7">The sequence shown here is derived from an EMBL/GenBank/DDBJ whole genome shotgun (WGS) entry which is preliminary data.</text>
</comment>
<evidence type="ECO:0000313" key="8">
    <source>
        <dbReference type="Proteomes" id="UP001597326"/>
    </source>
</evidence>
<accession>A0ABW4RW55</accession>
<dbReference type="InterPro" id="IPR019109">
    <property type="entry name" value="MamF_MmsF"/>
</dbReference>
<evidence type="ECO:0000256" key="5">
    <source>
        <dbReference type="SAM" id="MobiDB-lite"/>
    </source>
</evidence>
<evidence type="ECO:0000256" key="3">
    <source>
        <dbReference type="ARBA" id="ARBA00022989"/>
    </source>
</evidence>
<organism evidence="7 8">
    <name type="scientific">Luteococcus peritonei</name>
    <dbReference type="NCBI Taxonomy" id="88874"/>
    <lineage>
        <taxon>Bacteria</taxon>
        <taxon>Bacillati</taxon>
        <taxon>Actinomycetota</taxon>
        <taxon>Actinomycetes</taxon>
        <taxon>Propionibacteriales</taxon>
        <taxon>Propionibacteriaceae</taxon>
        <taxon>Luteococcus</taxon>
    </lineage>
</organism>
<feature type="region of interest" description="Disordered" evidence="5">
    <location>
        <begin position="1"/>
        <end position="23"/>
    </location>
</feature>
<keyword evidence="8" id="KW-1185">Reference proteome</keyword>